<accession>A0ACC2KIN5</accession>
<protein>
    <submittedName>
        <fullName evidence="1">Uncharacterized protein</fullName>
    </submittedName>
</protein>
<evidence type="ECO:0000313" key="2">
    <source>
        <dbReference type="Proteomes" id="UP001234297"/>
    </source>
</evidence>
<organism evidence="1 2">
    <name type="scientific">Persea americana</name>
    <name type="common">Avocado</name>
    <dbReference type="NCBI Taxonomy" id="3435"/>
    <lineage>
        <taxon>Eukaryota</taxon>
        <taxon>Viridiplantae</taxon>
        <taxon>Streptophyta</taxon>
        <taxon>Embryophyta</taxon>
        <taxon>Tracheophyta</taxon>
        <taxon>Spermatophyta</taxon>
        <taxon>Magnoliopsida</taxon>
        <taxon>Magnoliidae</taxon>
        <taxon>Laurales</taxon>
        <taxon>Lauraceae</taxon>
        <taxon>Persea</taxon>
    </lineage>
</organism>
<gene>
    <name evidence="1" type="ORF">MRB53_029525</name>
</gene>
<dbReference type="Proteomes" id="UP001234297">
    <property type="component" value="Chromosome 9"/>
</dbReference>
<comment type="caution">
    <text evidence="1">The sequence shown here is derived from an EMBL/GenBank/DDBJ whole genome shotgun (WGS) entry which is preliminary data.</text>
</comment>
<sequence length="229" mass="26582">MSTIFIAVQCFQCFTMQVKQQKKSSNKWVCVICNEKQSVQRIFARGYLAKDVRKFVQAFNSSRQFESGKPSIPSPTTLQNQQVPIEEFPQSRKRSDWTEYLDTPKEEEGGGGEEGFVLEPEVEIVTEFPKEVFEKRGREGKKQLLKPAFSKRKERPRNPQGDFESEECRRKKAKQVSKWSGYLEEENDGLIEMERAEPPNHYNSWSGSAVSESHYNDQIVEEDIHPDFT</sequence>
<dbReference type="EMBL" id="CM056817">
    <property type="protein sequence ID" value="KAJ8620996.1"/>
    <property type="molecule type" value="Genomic_DNA"/>
</dbReference>
<keyword evidence="2" id="KW-1185">Reference proteome</keyword>
<evidence type="ECO:0000313" key="1">
    <source>
        <dbReference type="EMBL" id="KAJ8620996.1"/>
    </source>
</evidence>
<proteinExistence type="predicted"/>
<name>A0ACC2KIN5_PERAE</name>
<reference evidence="1 2" key="1">
    <citation type="journal article" date="2022" name="Hortic Res">
        <title>A haplotype resolved chromosomal level avocado genome allows analysis of novel avocado genes.</title>
        <authorList>
            <person name="Nath O."/>
            <person name="Fletcher S.J."/>
            <person name="Hayward A."/>
            <person name="Shaw L.M."/>
            <person name="Masouleh A.K."/>
            <person name="Furtado A."/>
            <person name="Henry R.J."/>
            <person name="Mitter N."/>
        </authorList>
    </citation>
    <scope>NUCLEOTIDE SEQUENCE [LARGE SCALE GENOMIC DNA]</scope>
    <source>
        <strain evidence="2">cv. Hass</strain>
    </source>
</reference>